<dbReference type="InterPro" id="IPR011251">
    <property type="entry name" value="Luciferase-like_dom"/>
</dbReference>
<keyword evidence="2" id="KW-0288">FMN</keyword>
<evidence type="ECO:0000313" key="6">
    <source>
        <dbReference type="EMBL" id="MDI6100911.1"/>
    </source>
</evidence>
<dbReference type="PANTHER" id="PTHR42847:SF4">
    <property type="entry name" value="ALKANESULFONATE MONOOXYGENASE-RELATED"/>
    <property type="match status" value="1"/>
</dbReference>
<evidence type="ECO:0000256" key="2">
    <source>
        <dbReference type="ARBA" id="ARBA00022643"/>
    </source>
</evidence>
<dbReference type="InterPro" id="IPR019921">
    <property type="entry name" value="Lucif-like_OxRdtase_Rv2161c"/>
</dbReference>
<dbReference type="Proteomes" id="UP001241758">
    <property type="component" value="Unassembled WGS sequence"/>
</dbReference>
<protein>
    <submittedName>
        <fullName evidence="6">LLM class F420-dependent oxidoreductase</fullName>
        <ecNumber evidence="6">1.-.-.-</ecNumber>
    </submittedName>
</protein>
<dbReference type="RefSeq" id="WP_282761738.1">
    <property type="nucleotide sequence ID" value="NZ_JASCTH010000012.1"/>
</dbReference>
<dbReference type="EC" id="1.-.-.-" evidence="6"/>
<dbReference type="GO" id="GO:0016491">
    <property type="term" value="F:oxidoreductase activity"/>
    <property type="evidence" value="ECO:0007669"/>
    <property type="project" value="UniProtKB-KW"/>
</dbReference>
<keyword evidence="4" id="KW-0503">Monooxygenase</keyword>
<evidence type="ECO:0000256" key="3">
    <source>
        <dbReference type="ARBA" id="ARBA00023002"/>
    </source>
</evidence>
<feature type="domain" description="Luciferase-like" evidence="5">
    <location>
        <begin position="17"/>
        <end position="225"/>
    </location>
</feature>
<evidence type="ECO:0000313" key="7">
    <source>
        <dbReference type="Proteomes" id="UP001241758"/>
    </source>
</evidence>
<dbReference type="PANTHER" id="PTHR42847">
    <property type="entry name" value="ALKANESULFONATE MONOOXYGENASE"/>
    <property type="match status" value="1"/>
</dbReference>
<organism evidence="6 7">
    <name type="scientific">Actinoplanes sandaracinus</name>
    <dbReference type="NCBI Taxonomy" id="3045177"/>
    <lineage>
        <taxon>Bacteria</taxon>
        <taxon>Bacillati</taxon>
        <taxon>Actinomycetota</taxon>
        <taxon>Actinomycetes</taxon>
        <taxon>Micromonosporales</taxon>
        <taxon>Micromonosporaceae</taxon>
        <taxon>Actinoplanes</taxon>
    </lineage>
</organism>
<keyword evidence="3 6" id="KW-0560">Oxidoreductase</keyword>
<name>A0ABT6WMF2_9ACTN</name>
<comment type="caution">
    <text evidence="6">The sequence shown here is derived from an EMBL/GenBank/DDBJ whole genome shotgun (WGS) entry which is preliminary data.</text>
</comment>
<dbReference type="Gene3D" id="3.20.20.30">
    <property type="entry name" value="Luciferase-like domain"/>
    <property type="match status" value="1"/>
</dbReference>
<reference evidence="6 7" key="1">
    <citation type="submission" date="2023-05" db="EMBL/GenBank/DDBJ databases">
        <title>Actinoplanes sp. NEAU-A12 genome sequencing.</title>
        <authorList>
            <person name="Wang Z.-S."/>
        </authorList>
    </citation>
    <scope>NUCLEOTIDE SEQUENCE [LARGE SCALE GENOMIC DNA]</scope>
    <source>
        <strain evidence="6 7">NEAU-A12</strain>
    </source>
</reference>
<dbReference type="Pfam" id="PF00296">
    <property type="entry name" value="Bac_luciferase"/>
    <property type="match status" value="1"/>
</dbReference>
<dbReference type="SUPFAM" id="SSF51679">
    <property type="entry name" value="Bacterial luciferase-like"/>
    <property type="match status" value="1"/>
</dbReference>
<dbReference type="NCBIfam" id="TIGR03619">
    <property type="entry name" value="F420_Rv2161c"/>
    <property type="match status" value="1"/>
</dbReference>
<keyword evidence="7" id="KW-1185">Reference proteome</keyword>
<accession>A0ABT6WMF2</accession>
<proteinExistence type="predicted"/>
<evidence type="ECO:0000256" key="1">
    <source>
        <dbReference type="ARBA" id="ARBA00022630"/>
    </source>
</evidence>
<dbReference type="InterPro" id="IPR050172">
    <property type="entry name" value="SsuD_RutA_monooxygenase"/>
</dbReference>
<evidence type="ECO:0000256" key="4">
    <source>
        <dbReference type="ARBA" id="ARBA00023033"/>
    </source>
</evidence>
<sequence length="274" mass="29521">MRFGLYGLHRDRNVESDVLVRRARSAEEAGFESLWVGDHIALPPGEGNPPRLEALIALSYLAAVTSRVRLGVGLIVLPQRQPVLLAKQLTSLDVLSGGRLTVAVGAGYVEPELQAMGVSLAERGARTDEHLAAMRALWDAAPSFTGRFVSFSGVVQHPSPIQRPHPPIVVGGHSAAAYRRAVRHGNGWYGWGLDVDQTGQALRALAETARAEQRPESLGELEITITPPGPPDLDTVRRYADLGVDRLIIELEGIDDTAVDSVIVSVGETLVERV</sequence>
<gene>
    <name evidence="6" type="ORF">QLQ12_20055</name>
</gene>
<evidence type="ECO:0000259" key="5">
    <source>
        <dbReference type="Pfam" id="PF00296"/>
    </source>
</evidence>
<keyword evidence="1" id="KW-0285">Flavoprotein</keyword>
<dbReference type="EMBL" id="JASCTH010000012">
    <property type="protein sequence ID" value="MDI6100911.1"/>
    <property type="molecule type" value="Genomic_DNA"/>
</dbReference>
<dbReference type="InterPro" id="IPR036661">
    <property type="entry name" value="Luciferase-like_sf"/>
</dbReference>